<feature type="region of interest" description="Disordered" evidence="1">
    <location>
        <begin position="18"/>
        <end position="46"/>
    </location>
</feature>
<accession>A0A0E9V0A3</accession>
<dbReference type="EMBL" id="GBXM01037161">
    <property type="protein sequence ID" value="JAH71416.1"/>
    <property type="molecule type" value="Transcribed_RNA"/>
</dbReference>
<evidence type="ECO:0000313" key="2">
    <source>
        <dbReference type="EMBL" id="JAH71416.1"/>
    </source>
</evidence>
<reference evidence="2" key="1">
    <citation type="submission" date="2014-11" db="EMBL/GenBank/DDBJ databases">
        <authorList>
            <person name="Amaro Gonzalez C."/>
        </authorList>
    </citation>
    <scope>NUCLEOTIDE SEQUENCE</scope>
</reference>
<reference evidence="2" key="2">
    <citation type="journal article" date="2015" name="Fish Shellfish Immunol.">
        <title>Early steps in the European eel (Anguilla anguilla)-Vibrio vulnificus interaction in the gills: Role of the RtxA13 toxin.</title>
        <authorList>
            <person name="Callol A."/>
            <person name="Pajuelo D."/>
            <person name="Ebbesson L."/>
            <person name="Teles M."/>
            <person name="MacKenzie S."/>
            <person name="Amaro C."/>
        </authorList>
    </citation>
    <scope>NUCLEOTIDE SEQUENCE</scope>
</reference>
<protein>
    <submittedName>
        <fullName evidence="2">Uncharacterized protein</fullName>
    </submittedName>
</protein>
<name>A0A0E9V0A3_ANGAN</name>
<sequence>MAQSLAAEKMCLSSGEMTRQVTGSLWPRNRRRSAASGGKYSFATKR</sequence>
<evidence type="ECO:0000256" key="1">
    <source>
        <dbReference type="SAM" id="MobiDB-lite"/>
    </source>
</evidence>
<proteinExistence type="predicted"/>
<dbReference type="AlphaFoldDB" id="A0A0E9V0A3"/>
<organism evidence="2">
    <name type="scientific">Anguilla anguilla</name>
    <name type="common">European freshwater eel</name>
    <name type="synonym">Muraena anguilla</name>
    <dbReference type="NCBI Taxonomy" id="7936"/>
    <lineage>
        <taxon>Eukaryota</taxon>
        <taxon>Metazoa</taxon>
        <taxon>Chordata</taxon>
        <taxon>Craniata</taxon>
        <taxon>Vertebrata</taxon>
        <taxon>Euteleostomi</taxon>
        <taxon>Actinopterygii</taxon>
        <taxon>Neopterygii</taxon>
        <taxon>Teleostei</taxon>
        <taxon>Anguilliformes</taxon>
        <taxon>Anguillidae</taxon>
        <taxon>Anguilla</taxon>
    </lineage>
</organism>